<proteinExistence type="predicted"/>
<gene>
    <name evidence="2" type="ORF">BDU57DRAFT_516940</name>
</gene>
<dbReference type="Proteomes" id="UP000800096">
    <property type="component" value="Unassembled WGS sequence"/>
</dbReference>
<dbReference type="InterPro" id="IPR011650">
    <property type="entry name" value="Peptidase_M20_dimer"/>
</dbReference>
<evidence type="ECO:0000259" key="1">
    <source>
        <dbReference type="Pfam" id="PF07687"/>
    </source>
</evidence>
<dbReference type="AlphaFoldDB" id="A0A6A5QRU8"/>
<dbReference type="GO" id="GO:0016805">
    <property type="term" value="F:dipeptidase activity"/>
    <property type="evidence" value="ECO:0007669"/>
    <property type="project" value="TreeGrafter"/>
</dbReference>
<accession>A0A6A5QRU8</accession>
<evidence type="ECO:0000313" key="3">
    <source>
        <dbReference type="Proteomes" id="UP000800096"/>
    </source>
</evidence>
<reference evidence="2" key="1">
    <citation type="journal article" date="2020" name="Stud. Mycol.">
        <title>101 Dothideomycetes genomes: a test case for predicting lifestyles and emergence of pathogens.</title>
        <authorList>
            <person name="Haridas S."/>
            <person name="Albert R."/>
            <person name="Binder M."/>
            <person name="Bloem J."/>
            <person name="Labutti K."/>
            <person name="Salamov A."/>
            <person name="Andreopoulos B."/>
            <person name="Baker S."/>
            <person name="Barry K."/>
            <person name="Bills G."/>
            <person name="Bluhm B."/>
            <person name="Cannon C."/>
            <person name="Castanera R."/>
            <person name="Culley D."/>
            <person name="Daum C."/>
            <person name="Ezra D."/>
            <person name="Gonzalez J."/>
            <person name="Henrissat B."/>
            <person name="Kuo A."/>
            <person name="Liang C."/>
            <person name="Lipzen A."/>
            <person name="Lutzoni F."/>
            <person name="Magnuson J."/>
            <person name="Mondo S."/>
            <person name="Nolan M."/>
            <person name="Ohm R."/>
            <person name="Pangilinan J."/>
            <person name="Park H.-J."/>
            <person name="Ramirez L."/>
            <person name="Alfaro M."/>
            <person name="Sun H."/>
            <person name="Tritt A."/>
            <person name="Yoshinaga Y."/>
            <person name="Zwiers L.-H."/>
            <person name="Turgeon B."/>
            <person name="Goodwin S."/>
            <person name="Spatafora J."/>
            <person name="Crous P."/>
            <person name="Grigoriev I."/>
        </authorList>
    </citation>
    <scope>NUCLEOTIDE SEQUENCE</scope>
    <source>
        <strain evidence="2">HMLAC05119</strain>
    </source>
</reference>
<sequence>MGHACGHNLIATASIAAGLATAHILKHHSLPGAVKIFGTPGEEGIGGGKIQLLKAGAYKGVDISLISHPSIINNSPRVRTTAFTRLDVEYFGKAAHAANAPWKGINALDALIIAYNAVSTLRQQTMPSDVIGMNITHGGSKPNEIHDYAAGTCVLRATTLCRLSELRGKISACLRAGGAATGARVQIRVTRGYADHVPSLLLASSYERCWNALPGAPDPLIPGAEKYTHVKASTDQGDVSHAIPSVNASFSIPPGKDGGGPHRPDFEAASGTREAYWRAVRVGKCLAGVAVDFLTKEGMRERVWEEFRIRMGEKA</sequence>
<dbReference type="InterPro" id="IPR036264">
    <property type="entry name" value="Bact_exopeptidase_dim_dom"/>
</dbReference>
<keyword evidence="3" id="KW-1185">Reference proteome</keyword>
<dbReference type="EMBL" id="ML979135">
    <property type="protein sequence ID" value="KAF1916697.1"/>
    <property type="molecule type" value="Genomic_DNA"/>
</dbReference>
<dbReference type="FunFam" id="3.30.70.360:FF:000004">
    <property type="entry name" value="Peptidase M20 domain-containing protein 2"/>
    <property type="match status" value="1"/>
</dbReference>
<evidence type="ECO:0000313" key="2">
    <source>
        <dbReference type="EMBL" id="KAF1916697.1"/>
    </source>
</evidence>
<dbReference type="InterPro" id="IPR052030">
    <property type="entry name" value="Peptidase_M20/M20A_hydrolases"/>
</dbReference>
<protein>
    <recommendedName>
        <fullName evidence="1">Peptidase M20 dimerisation domain-containing protein</fullName>
    </recommendedName>
</protein>
<dbReference type="Gene3D" id="3.40.630.10">
    <property type="entry name" value="Zn peptidases"/>
    <property type="match status" value="2"/>
</dbReference>
<organism evidence="2 3">
    <name type="scientific">Ampelomyces quisqualis</name>
    <name type="common">Powdery mildew agent</name>
    <dbReference type="NCBI Taxonomy" id="50730"/>
    <lineage>
        <taxon>Eukaryota</taxon>
        <taxon>Fungi</taxon>
        <taxon>Dikarya</taxon>
        <taxon>Ascomycota</taxon>
        <taxon>Pezizomycotina</taxon>
        <taxon>Dothideomycetes</taxon>
        <taxon>Pleosporomycetidae</taxon>
        <taxon>Pleosporales</taxon>
        <taxon>Pleosporineae</taxon>
        <taxon>Phaeosphaeriaceae</taxon>
        <taxon>Ampelomyces</taxon>
    </lineage>
</organism>
<dbReference type="Pfam" id="PF07687">
    <property type="entry name" value="M20_dimer"/>
    <property type="match status" value="1"/>
</dbReference>
<name>A0A6A5QRU8_AMPQU</name>
<feature type="domain" description="Peptidase M20 dimerisation" evidence="1">
    <location>
        <begin position="87"/>
        <end position="176"/>
    </location>
</feature>
<dbReference type="PANTHER" id="PTHR30575">
    <property type="entry name" value="PEPTIDASE M20"/>
    <property type="match status" value="1"/>
</dbReference>
<dbReference type="PANTHER" id="PTHR30575:SF4">
    <property type="entry name" value="PEPTIDASE M20 DOMAIN-CONTAINING PROTEIN 2"/>
    <property type="match status" value="1"/>
</dbReference>
<dbReference type="OrthoDB" id="6119954at2759"/>
<dbReference type="SUPFAM" id="SSF53187">
    <property type="entry name" value="Zn-dependent exopeptidases"/>
    <property type="match status" value="1"/>
</dbReference>
<dbReference type="SUPFAM" id="SSF55031">
    <property type="entry name" value="Bacterial exopeptidase dimerisation domain"/>
    <property type="match status" value="1"/>
</dbReference>